<dbReference type="PANTHER" id="PTHR34535:SF3">
    <property type="entry name" value="HYDROGENASE MATURATION FACTOR HYPA"/>
    <property type="match status" value="1"/>
</dbReference>
<accession>Q6AQR2</accession>
<keyword evidence="2 4" id="KW-0479">Metal-binding</keyword>
<feature type="binding site" evidence="4">
    <location>
        <position position="77"/>
    </location>
    <ligand>
        <name>Zn(2+)</name>
        <dbReference type="ChEBI" id="CHEBI:29105"/>
    </ligand>
</feature>
<dbReference type="Proteomes" id="UP000000602">
    <property type="component" value="Chromosome"/>
</dbReference>
<reference evidence="6" key="1">
    <citation type="journal article" date="2004" name="Environ. Microbiol.">
        <title>The genome of Desulfotalea psychrophila, a sulfate-reducing bacterium from permanently cold Arctic sediments.</title>
        <authorList>
            <person name="Rabus R."/>
            <person name="Ruepp A."/>
            <person name="Frickey T."/>
            <person name="Rattei T."/>
            <person name="Fartmann B."/>
            <person name="Stark M."/>
            <person name="Bauer M."/>
            <person name="Zibat A."/>
            <person name="Lombardot T."/>
            <person name="Becker I."/>
            <person name="Amann J."/>
            <person name="Gellner K."/>
            <person name="Teeling H."/>
            <person name="Leuschner W.D."/>
            <person name="Gloeckner F.-O."/>
            <person name="Lupas A.N."/>
            <person name="Amann R."/>
            <person name="Klenk H.-P."/>
        </authorList>
    </citation>
    <scope>NUCLEOTIDE SEQUENCE [LARGE SCALE GENOMIC DNA]</scope>
    <source>
        <strain evidence="6">DSM 12343 / LSv54</strain>
    </source>
</reference>
<dbReference type="HOGENOM" id="CLU_126929_4_0_7"/>
<feature type="binding site" evidence="4">
    <location>
        <position position="91"/>
    </location>
    <ligand>
        <name>Zn(2+)</name>
        <dbReference type="ChEBI" id="CHEBI:29105"/>
    </ligand>
</feature>
<evidence type="ECO:0000256" key="4">
    <source>
        <dbReference type="HAMAP-Rule" id="MF_00213"/>
    </source>
</evidence>
<dbReference type="GO" id="GO:0008270">
    <property type="term" value="F:zinc ion binding"/>
    <property type="evidence" value="ECO:0007669"/>
    <property type="project" value="UniProtKB-UniRule"/>
</dbReference>
<evidence type="ECO:0000313" key="6">
    <source>
        <dbReference type="Proteomes" id="UP000000602"/>
    </source>
</evidence>
<feature type="binding site" evidence="4">
    <location>
        <position position="74"/>
    </location>
    <ligand>
        <name>Zn(2+)</name>
        <dbReference type="ChEBI" id="CHEBI:29105"/>
    </ligand>
</feature>
<dbReference type="AlphaFoldDB" id="Q6AQR2"/>
<feature type="binding site" evidence="4">
    <location>
        <position position="2"/>
    </location>
    <ligand>
        <name>Ni(2+)</name>
        <dbReference type="ChEBI" id="CHEBI:49786"/>
    </ligand>
</feature>
<protein>
    <recommendedName>
        <fullName evidence="4">Hydrogenase maturation factor HypA</fullName>
    </recommendedName>
</protein>
<keyword evidence="1 4" id="KW-0533">Nickel</keyword>
<organism evidence="5 6">
    <name type="scientific">Desulfotalea psychrophila (strain LSv54 / DSM 12343)</name>
    <dbReference type="NCBI Taxonomy" id="177439"/>
    <lineage>
        <taxon>Bacteria</taxon>
        <taxon>Pseudomonadati</taxon>
        <taxon>Thermodesulfobacteriota</taxon>
        <taxon>Desulfobulbia</taxon>
        <taxon>Desulfobulbales</taxon>
        <taxon>Desulfocapsaceae</taxon>
        <taxon>Desulfotalea</taxon>
    </lineage>
</organism>
<dbReference type="eggNOG" id="COG0375">
    <property type="taxonomic scope" value="Bacteria"/>
</dbReference>
<feature type="binding site" evidence="4">
    <location>
        <position position="94"/>
    </location>
    <ligand>
        <name>Zn(2+)</name>
        <dbReference type="ChEBI" id="CHEBI:29105"/>
    </ligand>
</feature>
<evidence type="ECO:0000256" key="1">
    <source>
        <dbReference type="ARBA" id="ARBA00022596"/>
    </source>
</evidence>
<dbReference type="Gene3D" id="3.30.2320.80">
    <property type="match status" value="1"/>
</dbReference>
<dbReference type="HAMAP" id="MF_00213">
    <property type="entry name" value="HypA_HybF"/>
    <property type="match status" value="1"/>
</dbReference>
<comment type="similarity">
    <text evidence="4">Belongs to the HypA/HybF family.</text>
</comment>
<dbReference type="EMBL" id="CR522870">
    <property type="protein sequence ID" value="CAG35311.1"/>
    <property type="molecule type" value="Genomic_DNA"/>
</dbReference>
<dbReference type="GO" id="GO:0051604">
    <property type="term" value="P:protein maturation"/>
    <property type="evidence" value="ECO:0007669"/>
    <property type="project" value="InterPro"/>
</dbReference>
<dbReference type="STRING" id="177439.DP0582"/>
<keyword evidence="3 4" id="KW-0862">Zinc</keyword>
<comment type="function">
    <text evidence="4">Involved in the maturation of [NiFe] hydrogenases. Required for nickel insertion into the metal center of the hydrogenase.</text>
</comment>
<evidence type="ECO:0000256" key="3">
    <source>
        <dbReference type="ARBA" id="ARBA00022833"/>
    </source>
</evidence>
<evidence type="ECO:0000256" key="2">
    <source>
        <dbReference type="ARBA" id="ARBA00022723"/>
    </source>
</evidence>
<evidence type="ECO:0000313" key="5">
    <source>
        <dbReference type="EMBL" id="CAG35311.1"/>
    </source>
</evidence>
<dbReference type="OrthoDB" id="9800361at2"/>
<dbReference type="InterPro" id="IPR000688">
    <property type="entry name" value="HypA/HybF"/>
</dbReference>
<dbReference type="RefSeq" id="WP_011187827.1">
    <property type="nucleotide sequence ID" value="NC_006138.1"/>
</dbReference>
<keyword evidence="6" id="KW-1185">Reference proteome</keyword>
<gene>
    <name evidence="4 5" type="primary">hypA</name>
    <name evidence="5" type="ordered locus">DP0582</name>
</gene>
<dbReference type="GO" id="GO:0016151">
    <property type="term" value="F:nickel cation binding"/>
    <property type="evidence" value="ECO:0007669"/>
    <property type="project" value="UniProtKB-UniRule"/>
</dbReference>
<dbReference type="Pfam" id="PF01155">
    <property type="entry name" value="HypA"/>
    <property type="match status" value="1"/>
</dbReference>
<dbReference type="KEGG" id="dps:DP0582"/>
<dbReference type="PANTHER" id="PTHR34535">
    <property type="entry name" value="HYDROGENASE MATURATION FACTOR HYPA"/>
    <property type="match status" value="1"/>
</dbReference>
<sequence>MHEMSLVQNLFEQLRDLAKENRAEKIITVTMSIGPLAGVVVDSFQFGFDVLSAEEPLCSGAELKIEIPPVTFTCTDCGFAMESTEKSLDCCQKCGELFLISSGGDDLILKQVVME</sequence>
<dbReference type="PIRSF" id="PIRSF004761">
    <property type="entry name" value="Hydrgn_mat_HypA"/>
    <property type="match status" value="1"/>
</dbReference>
<name>Q6AQR2_DESPS</name>
<proteinExistence type="inferred from homology"/>